<gene>
    <name evidence="12" type="ORF">KVT40_001662</name>
</gene>
<feature type="domain" description="SET" evidence="9">
    <location>
        <begin position="423"/>
        <end position="539"/>
    </location>
</feature>
<dbReference type="GO" id="GO:0005694">
    <property type="term" value="C:chromosome"/>
    <property type="evidence" value="ECO:0007669"/>
    <property type="project" value="UniProtKB-SubCell"/>
</dbReference>
<evidence type="ECO:0000313" key="13">
    <source>
        <dbReference type="Proteomes" id="UP000809789"/>
    </source>
</evidence>
<feature type="region of interest" description="Disordered" evidence="8">
    <location>
        <begin position="1"/>
        <end position="20"/>
    </location>
</feature>
<name>A0A8K0PJY9_9PEZI</name>
<feature type="region of interest" description="Disordered" evidence="8">
    <location>
        <begin position="729"/>
        <end position="785"/>
    </location>
</feature>
<dbReference type="PANTHER" id="PTHR22884">
    <property type="entry name" value="SET DOMAIN PROTEINS"/>
    <property type="match status" value="1"/>
</dbReference>
<dbReference type="InterPro" id="IPR001214">
    <property type="entry name" value="SET_dom"/>
</dbReference>
<keyword evidence="5" id="KW-0808">Transferase</keyword>
<dbReference type="Proteomes" id="UP000809789">
    <property type="component" value="Unassembled WGS sequence"/>
</dbReference>
<evidence type="ECO:0000313" key="12">
    <source>
        <dbReference type="EMBL" id="KAG8630043.1"/>
    </source>
</evidence>
<dbReference type="PROSITE" id="PS50868">
    <property type="entry name" value="POST_SET"/>
    <property type="match status" value="1"/>
</dbReference>
<dbReference type="SMART" id="SM00317">
    <property type="entry name" value="SET"/>
    <property type="match status" value="1"/>
</dbReference>
<feature type="domain" description="Post-SET" evidence="10">
    <location>
        <begin position="547"/>
        <end position="563"/>
    </location>
</feature>
<evidence type="ECO:0008006" key="14">
    <source>
        <dbReference type="Google" id="ProtNLM"/>
    </source>
</evidence>
<sequence length="809" mass="88974">MAKRSSLTRSASASSDSTMSNIFVAPSVSSSAMVASPSPTPPTSIADGSAGDDASVKQETAVSRDASVSVEPNASRRSVRARSSVDSYNLAAISDLQFGKQVAKVKDTRTFSGDTLVNDVEPVTEGDTPRTRRRRLEGEVEKALDLGWEVGDLEDARPELSTGNKRKRRSSATLDKISKTAGKISSALGKRGRDALDSGKEALGMANKRQSKAFASTEAEQADKMVKQIENDESAPPAKKARLLSTIAEITSSINRGGSVKKPNKKWLSQGLYAGQPTDFKGTLTDTKKRAKAAAAAVGSRSELMPYPMYSAGTREADFKLPYDVFAPLKKKENPKDWKKLNRNVFTQSAKEVWRIEKLERSVCLCQPPATGSDEKGCDENCLNRLMLYECDDNNCALSAEQCTNRAFADLAKRVKKGNPFDIGVEIIKTKDCGHGLRANRPFAPGQIIIEYCGEVISAQESDRRMKEVYKDKDAYYLMIFDQGMIIDATKGNIARFVNHSCAPNCMMQKRVIHGEPKMALFAGKNGVMTGEELTYDYNFDNFSTLHVMECRCGAPLCRGKLERRDAKKEMTMLKDIKRKAEEAVAAPKEVVEKQVLKKRKTARWRQKGWAYVDTEMEALRLKEDAMENGGVIDQRALENLQRVAEKDEVKDEIVVGRGSRTASVRAKEMLHRASSVRSRISKTKQEKAEDGEIKQKKEKRKSLLSSIGDAIKGGNNITVEERIETTTVEESKTSFDVSKPLLGSGESRTSTETKRSSKTMKQTTLSFTPASQKKKTNALPQPEAIPDDVDVLEMVLNAGTAARSSISA</sequence>
<evidence type="ECO:0000256" key="5">
    <source>
        <dbReference type="ARBA" id="ARBA00022679"/>
    </source>
</evidence>
<organism evidence="12 13">
    <name type="scientific">Elsinoe batatas</name>
    <dbReference type="NCBI Taxonomy" id="2601811"/>
    <lineage>
        <taxon>Eukaryota</taxon>
        <taxon>Fungi</taxon>
        <taxon>Dikarya</taxon>
        <taxon>Ascomycota</taxon>
        <taxon>Pezizomycotina</taxon>
        <taxon>Dothideomycetes</taxon>
        <taxon>Dothideomycetidae</taxon>
        <taxon>Myriangiales</taxon>
        <taxon>Elsinoaceae</taxon>
        <taxon>Elsinoe</taxon>
    </lineage>
</organism>
<evidence type="ECO:0000259" key="9">
    <source>
        <dbReference type="PROSITE" id="PS50280"/>
    </source>
</evidence>
<dbReference type="OrthoDB" id="422362at2759"/>
<dbReference type="InterPro" id="IPR050777">
    <property type="entry name" value="SET2_Histone-Lys_MeTrsfase"/>
</dbReference>
<evidence type="ECO:0000256" key="1">
    <source>
        <dbReference type="ARBA" id="ARBA00004123"/>
    </source>
</evidence>
<evidence type="ECO:0000256" key="3">
    <source>
        <dbReference type="ARBA" id="ARBA00022454"/>
    </source>
</evidence>
<evidence type="ECO:0000256" key="7">
    <source>
        <dbReference type="ARBA" id="ARBA00023242"/>
    </source>
</evidence>
<dbReference type="Pfam" id="PF17907">
    <property type="entry name" value="AWS"/>
    <property type="match status" value="1"/>
</dbReference>
<reference evidence="12" key="1">
    <citation type="submission" date="2021-07" db="EMBL/GenBank/DDBJ databases">
        <title>Elsinoe batatas strain:CRI-CJ2 Genome sequencing and assembly.</title>
        <authorList>
            <person name="Huang L."/>
        </authorList>
    </citation>
    <scope>NUCLEOTIDE SEQUENCE</scope>
    <source>
        <strain evidence="12">CRI-CJ2</strain>
    </source>
</reference>
<dbReference type="AlphaFoldDB" id="A0A8K0PJY9"/>
<keyword evidence="3" id="KW-0158">Chromosome</keyword>
<evidence type="ECO:0000259" key="10">
    <source>
        <dbReference type="PROSITE" id="PS50868"/>
    </source>
</evidence>
<evidence type="ECO:0000259" key="11">
    <source>
        <dbReference type="PROSITE" id="PS51215"/>
    </source>
</evidence>
<dbReference type="InterPro" id="IPR046341">
    <property type="entry name" value="SET_dom_sf"/>
</dbReference>
<dbReference type="EMBL" id="JAESVG020000002">
    <property type="protein sequence ID" value="KAG8630043.1"/>
    <property type="molecule type" value="Genomic_DNA"/>
</dbReference>
<dbReference type="PROSITE" id="PS50280">
    <property type="entry name" value="SET"/>
    <property type="match status" value="1"/>
</dbReference>
<evidence type="ECO:0000256" key="4">
    <source>
        <dbReference type="ARBA" id="ARBA00022603"/>
    </source>
</evidence>
<evidence type="ECO:0000256" key="2">
    <source>
        <dbReference type="ARBA" id="ARBA00004286"/>
    </source>
</evidence>
<feature type="domain" description="AWS" evidence="11">
    <location>
        <begin position="359"/>
        <end position="412"/>
    </location>
</feature>
<feature type="region of interest" description="Disordered" evidence="8">
    <location>
        <begin position="117"/>
        <end position="178"/>
    </location>
</feature>
<dbReference type="PROSITE" id="PS51215">
    <property type="entry name" value="AWS"/>
    <property type="match status" value="1"/>
</dbReference>
<keyword evidence="13" id="KW-1185">Reference proteome</keyword>
<dbReference type="SUPFAM" id="SSF82199">
    <property type="entry name" value="SET domain"/>
    <property type="match status" value="1"/>
</dbReference>
<dbReference type="InterPro" id="IPR003616">
    <property type="entry name" value="Post-SET_dom"/>
</dbReference>
<keyword evidence="4" id="KW-0489">Methyltransferase</keyword>
<feature type="region of interest" description="Disordered" evidence="8">
    <location>
        <begin position="674"/>
        <end position="701"/>
    </location>
</feature>
<feature type="region of interest" description="Disordered" evidence="8">
    <location>
        <begin position="29"/>
        <end position="84"/>
    </location>
</feature>
<dbReference type="InterPro" id="IPR006560">
    <property type="entry name" value="AWS_dom"/>
</dbReference>
<dbReference type="Pfam" id="PF00856">
    <property type="entry name" value="SET"/>
    <property type="match status" value="1"/>
</dbReference>
<proteinExistence type="predicted"/>
<keyword evidence="7" id="KW-0539">Nucleus</keyword>
<dbReference type="Gene3D" id="2.170.270.10">
    <property type="entry name" value="SET domain"/>
    <property type="match status" value="1"/>
</dbReference>
<feature type="compositionally biased region" description="Basic and acidic residues" evidence="8">
    <location>
        <begin position="684"/>
        <end position="696"/>
    </location>
</feature>
<accession>A0A8K0PJY9</accession>
<comment type="caution">
    <text evidence="12">The sequence shown here is derived from an EMBL/GenBank/DDBJ whole genome shotgun (WGS) entry which is preliminary data.</text>
</comment>
<evidence type="ECO:0000256" key="8">
    <source>
        <dbReference type="SAM" id="MobiDB-lite"/>
    </source>
</evidence>
<comment type="subcellular location">
    <subcellularLocation>
        <location evidence="2">Chromosome</location>
    </subcellularLocation>
    <subcellularLocation>
        <location evidence="1">Nucleus</location>
    </subcellularLocation>
</comment>
<evidence type="ECO:0000256" key="6">
    <source>
        <dbReference type="ARBA" id="ARBA00022691"/>
    </source>
</evidence>
<keyword evidence="6" id="KW-0949">S-adenosyl-L-methionine</keyword>
<feature type="compositionally biased region" description="Polar residues" evidence="8">
    <location>
        <begin position="761"/>
        <end position="772"/>
    </location>
</feature>
<dbReference type="SMART" id="SM00570">
    <property type="entry name" value="AWS"/>
    <property type="match status" value="1"/>
</dbReference>
<dbReference type="GO" id="GO:0042054">
    <property type="term" value="F:histone methyltransferase activity"/>
    <property type="evidence" value="ECO:0007669"/>
    <property type="project" value="InterPro"/>
</dbReference>
<dbReference type="GO" id="GO:0005634">
    <property type="term" value="C:nucleus"/>
    <property type="evidence" value="ECO:0007669"/>
    <property type="project" value="UniProtKB-SubCell"/>
</dbReference>
<protein>
    <recommendedName>
        <fullName evidence="14">SET domain-containing protein</fullName>
    </recommendedName>
</protein>
<dbReference type="GO" id="GO:0032259">
    <property type="term" value="P:methylation"/>
    <property type="evidence" value="ECO:0007669"/>
    <property type="project" value="UniProtKB-KW"/>
</dbReference>